<evidence type="ECO:0000313" key="2">
    <source>
        <dbReference type="EMBL" id="OAQ82467.1"/>
    </source>
</evidence>
<dbReference type="AlphaFoldDB" id="A0A179GWX2"/>
<feature type="region of interest" description="Disordered" evidence="1">
    <location>
        <begin position="1"/>
        <end position="101"/>
    </location>
</feature>
<reference evidence="2 3" key="1">
    <citation type="submission" date="2016-01" db="EMBL/GenBank/DDBJ databases">
        <title>Biosynthesis of antibiotic leucinostatins and their inhibition on Phytophthora in bio-control Purpureocillium lilacinum.</title>
        <authorList>
            <person name="Wang G."/>
            <person name="Liu Z."/>
            <person name="Lin R."/>
            <person name="Li E."/>
            <person name="Mao Z."/>
            <person name="Ling J."/>
            <person name="Yin W."/>
            <person name="Xie B."/>
        </authorList>
    </citation>
    <scope>NUCLEOTIDE SEQUENCE [LARGE SCALE GENOMIC DNA]</scope>
    <source>
        <strain evidence="2">PLBJ-1</strain>
    </source>
</reference>
<proteinExistence type="predicted"/>
<feature type="compositionally biased region" description="Basic and acidic residues" evidence="1">
    <location>
        <begin position="53"/>
        <end position="79"/>
    </location>
</feature>
<evidence type="ECO:0000256" key="1">
    <source>
        <dbReference type="SAM" id="MobiDB-lite"/>
    </source>
</evidence>
<dbReference type="Proteomes" id="UP000078240">
    <property type="component" value="Unassembled WGS sequence"/>
</dbReference>
<evidence type="ECO:0000313" key="3">
    <source>
        <dbReference type="Proteomes" id="UP000078240"/>
    </source>
</evidence>
<sequence length="191" mass="21044">MHRAKDSVDGHSQAVKRVDVLRQGIREETPSPATKKLAAVAFGETERKHKRLDRGADHGVDETGLDSKQEGRQAGKAGREPTVARGFRVPAGGPNPQRAFRVTQPSRSPAILALAVSRGCGWRAGSKRGQLKSQPGRACPSCWQFRLGRLTRGRLSYAARLRAHRRPMPSREPSAHLHACKDHVPLQRKAY</sequence>
<feature type="compositionally biased region" description="Basic and acidic residues" evidence="1">
    <location>
        <begin position="16"/>
        <end position="29"/>
    </location>
</feature>
<accession>A0A179GWX2</accession>
<comment type="caution">
    <text evidence="2">The sequence shown here is derived from an EMBL/GenBank/DDBJ whole genome shotgun (WGS) entry which is preliminary data.</text>
</comment>
<protein>
    <submittedName>
        <fullName evidence="2">Uncharacterized protein</fullName>
    </submittedName>
</protein>
<organism evidence="2 3">
    <name type="scientific">Purpureocillium lilacinum</name>
    <name type="common">Paecilomyces lilacinus</name>
    <dbReference type="NCBI Taxonomy" id="33203"/>
    <lineage>
        <taxon>Eukaryota</taxon>
        <taxon>Fungi</taxon>
        <taxon>Dikarya</taxon>
        <taxon>Ascomycota</taxon>
        <taxon>Pezizomycotina</taxon>
        <taxon>Sordariomycetes</taxon>
        <taxon>Hypocreomycetidae</taxon>
        <taxon>Hypocreales</taxon>
        <taxon>Ophiocordycipitaceae</taxon>
        <taxon>Purpureocillium</taxon>
    </lineage>
</organism>
<gene>
    <name evidence="2" type="ORF">VFPBJ_05051</name>
</gene>
<name>A0A179GWX2_PURLI</name>
<dbReference type="EMBL" id="LSBH01000003">
    <property type="protein sequence ID" value="OAQ82467.1"/>
    <property type="molecule type" value="Genomic_DNA"/>
</dbReference>